<dbReference type="Proteomes" id="UP001596391">
    <property type="component" value="Unassembled WGS sequence"/>
</dbReference>
<dbReference type="GO" id="GO:0016787">
    <property type="term" value="F:hydrolase activity"/>
    <property type="evidence" value="ECO:0007669"/>
    <property type="project" value="UniProtKB-KW"/>
</dbReference>
<reference evidence="3" key="1">
    <citation type="journal article" date="2019" name="Int. J. Syst. Evol. Microbiol.">
        <title>The Global Catalogue of Microorganisms (GCM) 10K type strain sequencing project: providing services to taxonomists for standard genome sequencing and annotation.</title>
        <authorList>
            <consortium name="The Broad Institute Genomics Platform"/>
            <consortium name="The Broad Institute Genome Sequencing Center for Infectious Disease"/>
            <person name="Wu L."/>
            <person name="Ma J."/>
        </authorList>
    </citation>
    <scope>NUCLEOTIDE SEQUENCE [LARGE SCALE GENOMIC DNA]</scope>
    <source>
        <strain evidence="3">CGMCC 1.16026</strain>
    </source>
</reference>
<evidence type="ECO:0000313" key="2">
    <source>
        <dbReference type="EMBL" id="MFC6647155.1"/>
    </source>
</evidence>
<keyword evidence="3" id="KW-1185">Reference proteome</keyword>
<dbReference type="RefSeq" id="WP_390236038.1">
    <property type="nucleotide sequence ID" value="NZ_JBHSWI010000001.1"/>
</dbReference>
<gene>
    <name evidence="2" type="ORF">ACFQBQ_16565</name>
</gene>
<proteinExistence type="predicted"/>
<evidence type="ECO:0000259" key="1">
    <source>
        <dbReference type="Pfam" id="PF00144"/>
    </source>
</evidence>
<dbReference type="Pfam" id="PF00144">
    <property type="entry name" value="Beta-lactamase"/>
    <property type="match status" value="1"/>
</dbReference>
<name>A0ABW1ZCE7_9BACT</name>
<protein>
    <submittedName>
        <fullName evidence="2">Serine hydrolase</fullName>
    </submittedName>
</protein>
<accession>A0ABW1ZCE7</accession>
<comment type="caution">
    <text evidence="2">The sequence shown here is derived from an EMBL/GenBank/DDBJ whole genome shotgun (WGS) entry which is preliminary data.</text>
</comment>
<dbReference type="Gene3D" id="3.40.710.10">
    <property type="entry name" value="DD-peptidase/beta-lactamase superfamily"/>
    <property type="match status" value="1"/>
</dbReference>
<evidence type="ECO:0000313" key="3">
    <source>
        <dbReference type="Proteomes" id="UP001596391"/>
    </source>
</evidence>
<organism evidence="2 3">
    <name type="scientific">Granulicella cerasi</name>
    <dbReference type="NCBI Taxonomy" id="741063"/>
    <lineage>
        <taxon>Bacteria</taxon>
        <taxon>Pseudomonadati</taxon>
        <taxon>Acidobacteriota</taxon>
        <taxon>Terriglobia</taxon>
        <taxon>Terriglobales</taxon>
        <taxon>Acidobacteriaceae</taxon>
        <taxon>Granulicella</taxon>
    </lineage>
</organism>
<dbReference type="EMBL" id="JBHSWI010000001">
    <property type="protein sequence ID" value="MFC6647155.1"/>
    <property type="molecule type" value="Genomic_DNA"/>
</dbReference>
<feature type="domain" description="Beta-lactamase-related" evidence="1">
    <location>
        <begin position="17"/>
        <end position="96"/>
    </location>
</feature>
<dbReference type="InterPro" id="IPR001466">
    <property type="entry name" value="Beta-lactam-related"/>
</dbReference>
<keyword evidence="2" id="KW-0378">Hydrolase</keyword>
<dbReference type="InterPro" id="IPR012338">
    <property type="entry name" value="Beta-lactam/transpept-like"/>
</dbReference>
<dbReference type="SUPFAM" id="SSF56601">
    <property type="entry name" value="beta-lactamase/transpeptidase-like"/>
    <property type="match status" value="1"/>
</dbReference>
<sequence length="117" mass="12871">MEQTQRSGSAGGRPFEQVIHHAAVGEAEIEQQIPITFDSVFHAASVLKQFTAFAILLFEQDGKPSIDNPLAQHIQGCASCGDYFAPFLTHTSGLRLIRILTAWQVANGKSALHRRRL</sequence>